<dbReference type="Proteomes" id="UP000467841">
    <property type="component" value="Unassembled WGS sequence"/>
</dbReference>
<evidence type="ECO:0000313" key="8">
    <source>
        <dbReference type="Proteomes" id="UP000467841"/>
    </source>
</evidence>
<dbReference type="PANTHER" id="PTHR47985">
    <property type="entry name" value="OS07G0668900 PROTEIN"/>
    <property type="match status" value="1"/>
</dbReference>
<feature type="region of interest" description="Disordered" evidence="5">
    <location>
        <begin position="349"/>
        <end position="368"/>
    </location>
</feature>
<evidence type="ECO:0000313" key="7">
    <source>
        <dbReference type="EMBL" id="CAA7020751.1"/>
    </source>
</evidence>
<dbReference type="AlphaFoldDB" id="A0A6D2I1F9"/>
<dbReference type="GO" id="GO:0004674">
    <property type="term" value="F:protein serine/threonine kinase activity"/>
    <property type="evidence" value="ECO:0007669"/>
    <property type="project" value="UniProtKB-KW"/>
</dbReference>
<dbReference type="PANTHER" id="PTHR47985:SF4">
    <property type="entry name" value="SERINE_THREONINE-PROTEIN KINASE PBL27"/>
    <property type="match status" value="1"/>
</dbReference>
<sequence>MRRFICCLGGGSSSKVMQDPEQLPQPPQQPQLTDSSDDEDLNHGVTFRWSEIVDGTENFLSTRLLDGGNYGKVYRCDIPRINKVGAAKIHNHENQFGYGGFLAEITTLKEANHPNVIKLLGKRLGQHKSAIVYEFMRNGSLDHHFFAHARRGPGLQQERRVLDWDTRMRIALGVAEALVYLHTGLEKIHRDVNVTNVLLDDDFTPKLAGFGSSNQVFVNGDGVERQRKINPIKGARGYVAPETEELGLVSTKSDVYSYGVFLFVLFTGREAYDLRRPAGRVKLTDWLIPVWSRVEFTSLLTDVTLGDKFSVEGLNRLFFTAKMCIDPQAFSRPEMVIVEDMVRQASAFPVTQRSKEPSSPKAERSKEI</sequence>
<evidence type="ECO:0000256" key="5">
    <source>
        <dbReference type="SAM" id="MobiDB-lite"/>
    </source>
</evidence>
<keyword evidence="2" id="KW-0418">Kinase</keyword>
<proteinExistence type="predicted"/>
<accession>A0A6D2I1F9</accession>
<keyword evidence="4" id="KW-0449">Lipoprotein</keyword>
<keyword evidence="8" id="KW-1185">Reference proteome</keyword>
<dbReference type="InterPro" id="IPR011009">
    <property type="entry name" value="Kinase-like_dom_sf"/>
</dbReference>
<keyword evidence="3" id="KW-0472">Membrane</keyword>
<evidence type="ECO:0000256" key="2">
    <source>
        <dbReference type="ARBA" id="ARBA00022527"/>
    </source>
</evidence>
<organism evidence="7 8">
    <name type="scientific">Microthlaspi erraticum</name>
    <dbReference type="NCBI Taxonomy" id="1685480"/>
    <lineage>
        <taxon>Eukaryota</taxon>
        <taxon>Viridiplantae</taxon>
        <taxon>Streptophyta</taxon>
        <taxon>Embryophyta</taxon>
        <taxon>Tracheophyta</taxon>
        <taxon>Spermatophyta</taxon>
        <taxon>Magnoliopsida</taxon>
        <taxon>eudicotyledons</taxon>
        <taxon>Gunneridae</taxon>
        <taxon>Pentapetalae</taxon>
        <taxon>rosids</taxon>
        <taxon>malvids</taxon>
        <taxon>Brassicales</taxon>
        <taxon>Brassicaceae</taxon>
        <taxon>Coluteocarpeae</taxon>
        <taxon>Microthlaspi</taxon>
    </lineage>
</organism>
<dbReference type="Pfam" id="PF07714">
    <property type="entry name" value="PK_Tyr_Ser-Thr"/>
    <property type="match status" value="1"/>
</dbReference>
<dbReference type="PROSITE" id="PS50011">
    <property type="entry name" value="PROTEIN_KINASE_DOM"/>
    <property type="match status" value="1"/>
</dbReference>
<dbReference type="GO" id="GO:0005524">
    <property type="term" value="F:ATP binding"/>
    <property type="evidence" value="ECO:0007669"/>
    <property type="project" value="InterPro"/>
</dbReference>
<comment type="caution">
    <text evidence="7">The sequence shown here is derived from an EMBL/GenBank/DDBJ whole genome shotgun (WGS) entry which is preliminary data.</text>
</comment>
<feature type="domain" description="Protein kinase" evidence="6">
    <location>
        <begin position="59"/>
        <end position="368"/>
    </location>
</feature>
<dbReference type="OrthoDB" id="1066508at2759"/>
<feature type="compositionally biased region" description="Basic and acidic residues" evidence="5">
    <location>
        <begin position="353"/>
        <end position="368"/>
    </location>
</feature>
<dbReference type="EMBL" id="CACVBM020000555">
    <property type="protein sequence ID" value="CAA7020751.1"/>
    <property type="molecule type" value="Genomic_DNA"/>
</dbReference>
<dbReference type="SUPFAM" id="SSF56112">
    <property type="entry name" value="Protein kinase-like (PK-like)"/>
    <property type="match status" value="1"/>
</dbReference>
<evidence type="ECO:0000256" key="4">
    <source>
        <dbReference type="ARBA" id="ARBA00023288"/>
    </source>
</evidence>
<gene>
    <name evidence="7" type="ORF">MERR_LOCUS7986</name>
</gene>
<dbReference type="Gene3D" id="1.10.510.10">
    <property type="entry name" value="Transferase(Phosphotransferase) domain 1"/>
    <property type="match status" value="1"/>
</dbReference>
<dbReference type="Gene3D" id="3.30.200.20">
    <property type="entry name" value="Phosphorylase Kinase, domain 1"/>
    <property type="match status" value="1"/>
</dbReference>
<protein>
    <recommendedName>
        <fullName evidence="6">Protein kinase domain-containing protein</fullName>
    </recommendedName>
</protein>
<comment type="subcellular location">
    <subcellularLocation>
        <location evidence="1">Cell membrane</location>
        <topology evidence="1">Lipid-anchor</topology>
    </subcellularLocation>
</comment>
<keyword evidence="2" id="KW-0808">Transferase</keyword>
<dbReference type="InterPro" id="IPR000719">
    <property type="entry name" value="Prot_kinase_dom"/>
</dbReference>
<name>A0A6D2I1F9_9BRAS</name>
<reference evidence="7" key="1">
    <citation type="submission" date="2020-01" db="EMBL/GenBank/DDBJ databases">
        <authorList>
            <person name="Mishra B."/>
        </authorList>
    </citation>
    <scope>NUCLEOTIDE SEQUENCE [LARGE SCALE GENOMIC DNA]</scope>
</reference>
<feature type="region of interest" description="Disordered" evidence="5">
    <location>
        <begin position="8"/>
        <end position="40"/>
    </location>
</feature>
<dbReference type="InterPro" id="IPR001245">
    <property type="entry name" value="Ser-Thr/Tyr_kinase_cat_dom"/>
</dbReference>
<dbReference type="GO" id="GO:0005886">
    <property type="term" value="C:plasma membrane"/>
    <property type="evidence" value="ECO:0007669"/>
    <property type="project" value="UniProtKB-SubCell"/>
</dbReference>
<evidence type="ECO:0000256" key="3">
    <source>
        <dbReference type="ARBA" id="ARBA00023136"/>
    </source>
</evidence>
<evidence type="ECO:0000259" key="6">
    <source>
        <dbReference type="PROSITE" id="PS50011"/>
    </source>
</evidence>
<evidence type="ECO:0000256" key="1">
    <source>
        <dbReference type="ARBA" id="ARBA00004193"/>
    </source>
</evidence>
<keyword evidence="2" id="KW-0723">Serine/threonine-protein kinase</keyword>